<keyword evidence="2" id="KW-1185">Reference proteome</keyword>
<sequence>MLNCLLLVRKHKLGLRVVLGFLFLKVACSTGIDVSKDQTVKRLPKSVGYVQSSHKLSRFGREKLNLKDKYSGNDGVKFEETKSEDTNVASDSLVEKHESVAKESNGVACNTYNNRCLTYTFSRRHKKVLSSKSGNYSSHGNINILVRES</sequence>
<comment type="caution">
    <text evidence="1">The sequence shown here is derived from an EMBL/GenBank/DDBJ whole genome shotgun (WGS) entry which is preliminary data.</text>
</comment>
<reference evidence="1" key="2">
    <citation type="submission" date="2020-06" db="EMBL/GenBank/DDBJ databases">
        <title>Helianthus annuus Genome sequencing and assembly Release 2.</title>
        <authorList>
            <person name="Gouzy J."/>
            <person name="Langlade N."/>
            <person name="Munos S."/>
        </authorList>
    </citation>
    <scope>NUCLEOTIDE SEQUENCE</scope>
    <source>
        <tissue evidence="1">Leaves</tissue>
    </source>
</reference>
<organism evidence="1 2">
    <name type="scientific">Helianthus annuus</name>
    <name type="common">Common sunflower</name>
    <dbReference type="NCBI Taxonomy" id="4232"/>
    <lineage>
        <taxon>Eukaryota</taxon>
        <taxon>Viridiplantae</taxon>
        <taxon>Streptophyta</taxon>
        <taxon>Embryophyta</taxon>
        <taxon>Tracheophyta</taxon>
        <taxon>Spermatophyta</taxon>
        <taxon>Magnoliopsida</taxon>
        <taxon>eudicotyledons</taxon>
        <taxon>Gunneridae</taxon>
        <taxon>Pentapetalae</taxon>
        <taxon>asterids</taxon>
        <taxon>campanulids</taxon>
        <taxon>Asterales</taxon>
        <taxon>Asteraceae</taxon>
        <taxon>Asteroideae</taxon>
        <taxon>Heliantheae alliance</taxon>
        <taxon>Heliantheae</taxon>
        <taxon>Helianthus</taxon>
    </lineage>
</organism>
<reference evidence="1" key="1">
    <citation type="journal article" date="2017" name="Nature">
        <title>The sunflower genome provides insights into oil metabolism, flowering and Asterid evolution.</title>
        <authorList>
            <person name="Badouin H."/>
            <person name="Gouzy J."/>
            <person name="Grassa C.J."/>
            <person name="Murat F."/>
            <person name="Staton S.E."/>
            <person name="Cottret L."/>
            <person name="Lelandais-Briere C."/>
            <person name="Owens G.L."/>
            <person name="Carrere S."/>
            <person name="Mayjonade B."/>
            <person name="Legrand L."/>
            <person name="Gill N."/>
            <person name="Kane N.C."/>
            <person name="Bowers J.E."/>
            <person name="Hubner S."/>
            <person name="Bellec A."/>
            <person name="Berard A."/>
            <person name="Berges H."/>
            <person name="Blanchet N."/>
            <person name="Boniface M.C."/>
            <person name="Brunel D."/>
            <person name="Catrice O."/>
            <person name="Chaidir N."/>
            <person name="Claudel C."/>
            <person name="Donnadieu C."/>
            <person name="Faraut T."/>
            <person name="Fievet G."/>
            <person name="Helmstetter N."/>
            <person name="King M."/>
            <person name="Knapp S.J."/>
            <person name="Lai Z."/>
            <person name="Le Paslier M.C."/>
            <person name="Lippi Y."/>
            <person name="Lorenzon L."/>
            <person name="Mandel J.R."/>
            <person name="Marage G."/>
            <person name="Marchand G."/>
            <person name="Marquand E."/>
            <person name="Bret-Mestries E."/>
            <person name="Morien E."/>
            <person name="Nambeesan S."/>
            <person name="Nguyen T."/>
            <person name="Pegot-Espagnet P."/>
            <person name="Pouilly N."/>
            <person name="Raftis F."/>
            <person name="Sallet E."/>
            <person name="Schiex T."/>
            <person name="Thomas J."/>
            <person name="Vandecasteele C."/>
            <person name="Vares D."/>
            <person name="Vear F."/>
            <person name="Vautrin S."/>
            <person name="Crespi M."/>
            <person name="Mangin B."/>
            <person name="Burke J.M."/>
            <person name="Salse J."/>
            <person name="Munos S."/>
            <person name="Vincourt P."/>
            <person name="Rieseberg L.H."/>
            <person name="Langlade N.B."/>
        </authorList>
    </citation>
    <scope>NUCLEOTIDE SEQUENCE</scope>
    <source>
        <tissue evidence="1">Leaves</tissue>
    </source>
</reference>
<protein>
    <submittedName>
        <fullName evidence="1">Uncharacterized protein</fullName>
    </submittedName>
</protein>
<evidence type="ECO:0000313" key="2">
    <source>
        <dbReference type="Proteomes" id="UP000215914"/>
    </source>
</evidence>
<gene>
    <name evidence="1" type="ORF">HanXRQr2_Chr15g0711511</name>
</gene>
<dbReference type="Proteomes" id="UP000215914">
    <property type="component" value="Unassembled WGS sequence"/>
</dbReference>
<accession>A0A9K3E3A1</accession>
<name>A0A9K3E3A1_HELAN</name>
<dbReference type="AlphaFoldDB" id="A0A9K3E3A1"/>
<dbReference type="Gramene" id="mRNA:HanXRQr2_Chr15g0711511">
    <property type="protein sequence ID" value="mRNA:HanXRQr2_Chr15g0711511"/>
    <property type="gene ID" value="HanXRQr2_Chr15g0711511"/>
</dbReference>
<dbReference type="EMBL" id="MNCJ02000330">
    <property type="protein sequence ID" value="KAF5766111.1"/>
    <property type="molecule type" value="Genomic_DNA"/>
</dbReference>
<proteinExistence type="predicted"/>
<evidence type="ECO:0000313" key="1">
    <source>
        <dbReference type="EMBL" id="KAF5766111.1"/>
    </source>
</evidence>